<dbReference type="RefSeq" id="WP_329509960.1">
    <property type="nucleotide sequence ID" value="NZ_BAAAYZ010000132.1"/>
</dbReference>
<keyword evidence="3" id="KW-1185">Reference proteome</keyword>
<sequence>MEVEAETRADRTLEYAEHHNTGRPHRALQLRAPGDDPDVIPFPAQDIRRHDVLGEVTHDYRSTA</sequence>
<accession>A0ABU7FNL0</accession>
<evidence type="ECO:0008006" key="4">
    <source>
        <dbReference type="Google" id="ProtNLM"/>
    </source>
</evidence>
<dbReference type="EMBL" id="JAYWVC010000112">
    <property type="protein sequence ID" value="MED7825550.1"/>
    <property type="molecule type" value="Genomic_DNA"/>
</dbReference>
<name>A0ABU7FNL0_9ACTN</name>
<feature type="region of interest" description="Disordered" evidence="1">
    <location>
        <begin position="16"/>
        <end position="36"/>
    </location>
</feature>
<evidence type="ECO:0000256" key="1">
    <source>
        <dbReference type="SAM" id="MobiDB-lite"/>
    </source>
</evidence>
<comment type="caution">
    <text evidence="2">The sequence shown here is derived from an EMBL/GenBank/DDBJ whole genome shotgun (WGS) entry which is preliminary data.</text>
</comment>
<gene>
    <name evidence="2" type="ORF">VXC91_27115</name>
</gene>
<evidence type="ECO:0000313" key="3">
    <source>
        <dbReference type="Proteomes" id="UP001333996"/>
    </source>
</evidence>
<protein>
    <recommendedName>
        <fullName evidence="4">Transposase</fullName>
    </recommendedName>
</protein>
<dbReference type="Proteomes" id="UP001333996">
    <property type="component" value="Unassembled WGS sequence"/>
</dbReference>
<proteinExistence type="predicted"/>
<organism evidence="2 3">
    <name type="scientific">Streptomyces chiangmaiensis</name>
    <dbReference type="NCBI Taxonomy" id="766497"/>
    <lineage>
        <taxon>Bacteria</taxon>
        <taxon>Bacillati</taxon>
        <taxon>Actinomycetota</taxon>
        <taxon>Actinomycetes</taxon>
        <taxon>Kitasatosporales</taxon>
        <taxon>Streptomycetaceae</taxon>
        <taxon>Streptomyces</taxon>
    </lineage>
</organism>
<evidence type="ECO:0000313" key="2">
    <source>
        <dbReference type="EMBL" id="MED7825550.1"/>
    </source>
</evidence>
<reference evidence="2" key="1">
    <citation type="submission" date="2024-01" db="EMBL/GenBank/DDBJ databases">
        <title>First draft genome sequence data of TA4-1, the type strain of Gram-positive actinobacterium Streptomyces chiangmaiensis.</title>
        <authorList>
            <person name="Yasawong M."/>
            <person name="Nantapong N."/>
        </authorList>
    </citation>
    <scope>NUCLEOTIDE SEQUENCE</scope>
    <source>
        <strain evidence="2">TA4-1</strain>
    </source>
</reference>